<accession>A0A375CCY8</accession>
<dbReference type="EMBL" id="OFSQ01000038">
    <property type="protein sequence ID" value="SOY67728.1"/>
    <property type="molecule type" value="Genomic_DNA"/>
</dbReference>
<protein>
    <submittedName>
        <fullName evidence="1">Uncharacterized protein</fullName>
    </submittedName>
</protein>
<evidence type="ECO:0000313" key="1">
    <source>
        <dbReference type="EMBL" id="SOY67728.1"/>
    </source>
</evidence>
<gene>
    <name evidence="1" type="ORF">CBM2587_B90178</name>
</gene>
<sequence>MRSAIAAARTARRARIWARAGAPPYSFPHAPRRTTTHDSGRCPPDPAHLIFFCAAAPGAAAAEHARPVPARAWFPEPYEVPLWHCSFNRF</sequence>
<name>A0A375CCY8_9BURK</name>
<organism evidence="1">
    <name type="scientific">Cupriavidus taiwanensis</name>
    <dbReference type="NCBI Taxonomy" id="164546"/>
    <lineage>
        <taxon>Bacteria</taxon>
        <taxon>Pseudomonadati</taxon>
        <taxon>Pseudomonadota</taxon>
        <taxon>Betaproteobacteria</taxon>
        <taxon>Burkholderiales</taxon>
        <taxon>Burkholderiaceae</taxon>
        <taxon>Cupriavidus</taxon>
    </lineage>
</organism>
<reference evidence="1" key="1">
    <citation type="submission" date="2018-01" db="EMBL/GenBank/DDBJ databases">
        <authorList>
            <person name="Clerissi C."/>
        </authorList>
    </citation>
    <scope>NUCLEOTIDE SEQUENCE</scope>
    <source>
        <strain evidence="1">Cupriavidus sp. LMG 19464</strain>
    </source>
</reference>
<proteinExistence type="predicted"/>
<dbReference type="Proteomes" id="UP000256780">
    <property type="component" value="Chromosome CBM2587_b"/>
</dbReference>
<dbReference type="AlphaFoldDB" id="A0A375CCY8"/>
<comment type="caution">
    <text evidence="1">The sequence shown here is derived from an EMBL/GenBank/DDBJ whole genome shotgun (WGS) entry which is preliminary data.</text>
</comment>